<sequence>MTEPGSVCQRWIIQAVALGEKVVAITSSRLYAWQEPNIAASHSVKAPTLAKRLQHEKSRFVIPFINIDIT</sequence>
<evidence type="ECO:0000313" key="2">
    <source>
        <dbReference type="Proteomes" id="UP000281393"/>
    </source>
</evidence>
<dbReference type="EMBL" id="LR133909">
    <property type="protein sequence ID" value="VDY39929.1"/>
    <property type="molecule type" value="Genomic_DNA"/>
</dbReference>
<protein>
    <submittedName>
        <fullName evidence="1">Phosphoglycerate transport regulatory protein PgtC</fullName>
    </submittedName>
</protein>
<reference evidence="1 2" key="1">
    <citation type="submission" date="2018-12" db="EMBL/GenBank/DDBJ databases">
        <authorList>
            <consortium name="Pathogen Informatics"/>
        </authorList>
    </citation>
    <scope>NUCLEOTIDE SEQUENCE [LARGE SCALE GENOMIC DNA]</scope>
    <source>
        <strain evidence="1 2">NCTC7102</strain>
    </source>
</reference>
<organism evidence="1 2">
    <name type="scientific">Salmonella enterica subsp. enterica serovar Daytona</name>
    <dbReference type="NCBI Taxonomy" id="1962639"/>
    <lineage>
        <taxon>Bacteria</taxon>
        <taxon>Pseudomonadati</taxon>
        <taxon>Pseudomonadota</taxon>
        <taxon>Gammaproteobacteria</taxon>
        <taxon>Enterobacterales</taxon>
        <taxon>Enterobacteriaceae</taxon>
        <taxon>Salmonella</taxon>
    </lineage>
</organism>
<dbReference type="AlphaFoldDB" id="A0A447JET4"/>
<evidence type="ECO:0000313" key="1">
    <source>
        <dbReference type="EMBL" id="VDY39929.1"/>
    </source>
</evidence>
<proteinExistence type="predicted"/>
<gene>
    <name evidence="1" type="primary">SBOV24631</name>
    <name evidence="1" type="ORF">NCTC7102_01874</name>
</gene>
<accession>A0A447JET4</accession>
<name>A0A447JET4_SALET</name>
<dbReference type="Proteomes" id="UP000281393">
    <property type="component" value="Chromosome"/>
</dbReference>